<sequence length="230" mass="26132">MSDLIPLYRHPQPHRELARRWQSVARQPGFFTSLIVSTLFLMVGWFVNYFAIEFATDRASNSVTDIVLSNIPVFEVDALFVYGTFAFAMLMFGIGLMHPKRIPFGFKAVALFWIIRSVFVSLTHLAPFEAQYASDFGPVINDMFFGGDLFFSAHTGMPFLGALVFWREKGIRTICLLGSVFFAIVVLLGHVHYTIDVLSAFFITYGIFHIAEWLFPKDRAMFLADEAKSV</sequence>
<gene>
    <name evidence="3" type="ORF">A2763_01050</name>
</gene>
<dbReference type="Proteomes" id="UP000178370">
    <property type="component" value="Unassembled WGS sequence"/>
</dbReference>
<comment type="caution">
    <text evidence="3">The sequence shown here is derived from an EMBL/GenBank/DDBJ whole genome shotgun (WGS) entry which is preliminary data.</text>
</comment>
<feature type="transmembrane region" description="Helical" evidence="1">
    <location>
        <begin position="79"/>
        <end position="97"/>
    </location>
</feature>
<dbReference type="Pfam" id="PF14360">
    <property type="entry name" value="PAP2_C"/>
    <property type="match status" value="1"/>
</dbReference>
<keyword evidence="1" id="KW-1133">Transmembrane helix</keyword>
<proteinExistence type="predicted"/>
<evidence type="ECO:0000256" key="1">
    <source>
        <dbReference type="SAM" id="Phobius"/>
    </source>
</evidence>
<evidence type="ECO:0000313" key="3">
    <source>
        <dbReference type="EMBL" id="OGG50113.1"/>
    </source>
</evidence>
<organism evidence="3 4">
    <name type="scientific">Candidatus Kaiserbacteria bacterium RIFCSPHIGHO2_01_FULL_54_36</name>
    <dbReference type="NCBI Taxonomy" id="1798482"/>
    <lineage>
        <taxon>Bacteria</taxon>
        <taxon>Candidatus Kaiseribacteriota</taxon>
    </lineage>
</organism>
<feature type="domain" description="Sphingomyelin synthase-like" evidence="2">
    <location>
        <begin position="147"/>
        <end position="210"/>
    </location>
</feature>
<evidence type="ECO:0000259" key="2">
    <source>
        <dbReference type="Pfam" id="PF14360"/>
    </source>
</evidence>
<keyword evidence="1" id="KW-0812">Transmembrane</keyword>
<dbReference type="EMBL" id="MFKV01000019">
    <property type="protein sequence ID" value="OGG50113.1"/>
    <property type="molecule type" value="Genomic_DNA"/>
</dbReference>
<dbReference type="AlphaFoldDB" id="A0A1F6CLI9"/>
<protein>
    <recommendedName>
        <fullName evidence="2">Sphingomyelin synthase-like domain-containing protein</fullName>
    </recommendedName>
</protein>
<dbReference type="InterPro" id="IPR025749">
    <property type="entry name" value="Sphingomyelin_synth-like_dom"/>
</dbReference>
<evidence type="ECO:0000313" key="4">
    <source>
        <dbReference type="Proteomes" id="UP000178370"/>
    </source>
</evidence>
<accession>A0A1F6CLI9</accession>
<feature type="transmembrane region" description="Helical" evidence="1">
    <location>
        <begin position="29"/>
        <end position="52"/>
    </location>
</feature>
<keyword evidence="1" id="KW-0472">Membrane</keyword>
<feature type="transmembrane region" description="Helical" evidence="1">
    <location>
        <begin position="197"/>
        <end position="215"/>
    </location>
</feature>
<dbReference type="STRING" id="1798482.A2763_01050"/>
<feature type="transmembrane region" description="Helical" evidence="1">
    <location>
        <begin position="143"/>
        <end position="166"/>
    </location>
</feature>
<feature type="transmembrane region" description="Helical" evidence="1">
    <location>
        <begin position="104"/>
        <end position="123"/>
    </location>
</feature>
<feature type="transmembrane region" description="Helical" evidence="1">
    <location>
        <begin position="173"/>
        <end position="191"/>
    </location>
</feature>
<name>A0A1F6CLI9_9BACT</name>
<reference evidence="3 4" key="1">
    <citation type="journal article" date="2016" name="Nat. Commun.">
        <title>Thousands of microbial genomes shed light on interconnected biogeochemical processes in an aquifer system.</title>
        <authorList>
            <person name="Anantharaman K."/>
            <person name="Brown C.T."/>
            <person name="Hug L.A."/>
            <person name="Sharon I."/>
            <person name="Castelle C.J."/>
            <person name="Probst A.J."/>
            <person name="Thomas B.C."/>
            <person name="Singh A."/>
            <person name="Wilkins M.J."/>
            <person name="Karaoz U."/>
            <person name="Brodie E.L."/>
            <person name="Williams K.H."/>
            <person name="Hubbard S.S."/>
            <person name="Banfield J.F."/>
        </authorList>
    </citation>
    <scope>NUCLEOTIDE SEQUENCE [LARGE SCALE GENOMIC DNA]</scope>
</reference>